<dbReference type="PANTHER" id="PTHR24305">
    <property type="entry name" value="CYTOCHROME P450"/>
    <property type="match status" value="1"/>
</dbReference>
<keyword evidence="12" id="KW-0472">Membrane</keyword>
<comment type="similarity">
    <text evidence="4">Belongs to the cytochrome P450 family.</text>
</comment>
<evidence type="ECO:0000256" key="14">
    <source>
        <dbReference type="SAM" id="SignalP"/>
    </source>
</evidence>
<feature type="chain" id="PRO_5013641915" evidence="14">
    <location>
        <begin position="19"/>
        <end position="539"/>
    </location>
</feature>
<comment type="subcellular location">
    <subcellularLocation>
        <location evidence="2">Membrane</location>
    </subcellularLocation>
</comment>
<evidence type="ECO:0000256" key="3">
    <source>
        <dbReference type="ARBA" id="ARBA00004721"/>
    </source>
</evidence>
<evidence type="ECO:0000256" key="5">
    <source>
        <dbReference type="ARBA" id="ARBA00022617"/>
    </source>
</evidence>
<feature type="binding site" description="axial binding residue" evidence="13">
    <location>
        <position position="476"/>
    </location>
    <ligand>
        <name>heme</name>
        <dbReference type="ChEBI" id="CHEBI:30413"/>
    </ligand>
    <ligandPart>
        <name>Fe</name>
        <dbReference type="ChEBI" id="CHEBI:18248"/>
    </ligandPart>
</feature>
<evidence type="ECO:0000256" key="9">
    <source>
        <dbReference type="ARBA" id="ARBA00023002"/>
    </source>
</evidence>
<keyword evidence="8" id="KW-1133">Transmembrane helix</keyword>
<dbReference type="AlphaFoldDB" id="A0A2H3CA30"/>
<keyword evidence="16" id="KW-1185">Reference proteome</keyword>
<keyword evidence="11" id="KW-0503">Monooxygenase</keyword>
<keyword evidence="5 13" id="KW-0349">Heme</keyword>
<dbReference type="InterPro" id="IPR036396">
    <property type="entry name" value="Cyt_P450_sf"/>
</dbReference>
<dbReference type="GO" id="GO:0005506">
    <property type="term" value="F:iron ion binding"/>
    <property type="evidence" value="ECO:0007669"/>
    <property type="project" value="InterPro"/>
</dbReference>
<dbReference type="PRINTS" id="PR00465">
    <property type="entry name" value="EP450IV"/>
</dbReference>
<dbReference type="PANTHER" id="PTHR24305:SF166">
    <property type="entry name" value="CYTOCHROME P450 12A4, MITOCHONDRIAL-RELATED"/>
    <property type="match status" value="1"/>
</dbReference>
<evidence type="ECO:0000256" key="4">
    <source>
        <dbReference type="ARBA" id="ARBA00010617"/>
    </source>
</evidence>
<evidence type="ECO:0000256" key="7">
    <source>
        <dbReference type="ARBA" id="ARBA00022723"/>
    </source>
</evidence>
<dbReference type="STRING" id="1076256.A0A2H3CA30"/>
<proteinExistence type="inferred from homology"/>
<evidence type="ECO:0000256" key="13">
    <source>
        <dbReference type="PIRSR" id="PIRSR602403-1"/>
    </source>
</evidence>
<reference evidence="16" key="1">
    <citation type="journal article" date="2017" name="Nat. Ecol. Evol.">
        <title>Genome expansion and lineage-specific genetic innovations in the forest pathogenic fungi Armillaria.</title>
        <authorList>
            <person name="Sipos G."/>
            <person name="Prasanna A.N."/>
            <person name="Walter M.C."/>
            <person name="O'Connor E."/>
            <person name="Balint B."/>
            <person name="Krizsan K."/>
            <person name="Kiss B."/>
            <person name="Hess J."/>
            <person name="Varga T."/>
            <person name="Slot J."/>
            <person name="Riley R."/>
            <person name="Boka B."/>
            <person name="Rigling D."/>
            <person name="Barry K."/>
            <person name="Lee J."/>
            <person name="Mihaltcheva S."/>
            <person name="LaButti K."/>
            <person name="Lipzen A."/>
            <person name="Waldron R."/>
            <person name="Moloney N.M."/>
            <person name="Sperisen C."/>
            <person name="Kredics L."/>
            <person name="Vagvoelgyi C."/>
            <person name="Patrignani A."/>
            <person name="Fitzpatrick D."/>
            <person name="Nagy I."/>
            <person name="Doyle S."/>
            <person name="Anderson J.B."/>
            <person name="Grigoriev I.V."/>
            <person name="Gueldener U."/>
            <person name="Muensterkoetter M."/>
            <person name="Nagy L.G."/>
        </authorList>
    </citation>
    <scope>NUCLEOTIDE SEQUENCE [LARGE SCALE GENOMIC DNA]</scope>
    <source>
        <strain evidence="16">28-4</strain>
    </source>
</reference>
<dbReference type="Proteomes" id="UP000218334">
    <property type="component" value="Unassembled WGS sequence"/>
</dbReference>
<dbReference type="EMBL" id="KZ293422">
    <property type="protein sequence ID" value="PBK72136.1"/>
    <property type="molecule type" value="Genomic_DNA"/>
</dbReference>
<dbReference type="InterPro" id="IPR002403">
    <property type="entry name" value="Cyt_P450_E_grp-IV"/>
</dbReference>
<dbReference type="GO" id="GO:0004497">
    <property type="term" value="F:monooxygenase activity"/>
    <property type="evidence" value="ECO:0007669"/>
    <property type="project" value="UniProtKB-KW"/>
</dbReference>
<dbReference type="GO" id="GO:0016020">
    <property type="term" value="C:membrane"/>
    <property type="evidence" value="ECO:0007669"/>
    <property type="project" value="UniProtKB-SubCell"/>
</dbReference>
<dbReference type="Pfam" id="PF00067">
    <property type="entry name" value="p450"/>
    <property type="match status" value="1"/>
</dbReference>
<evidence type="ECO:0000256" key="12">
    <source>
        <dbReference type="ARBA" id="ARBA00023136"/>
    </source>
</evidence>
<dbReference type="InterPro" id="IPR050121">
    <property type="entry name" value="Cytochrome_P450_monoxygenase"/>
</dbReference>
<evidence type="ECO:0000256" key="6">
    <source>
        <dbReference type="ARBA" id="ARBA00022692"/>
    </source>
</evidence>
<sequence length="539" mass="60409">MAFPLLFSAFLLLSVAYAVYRRIARISLRDVPGPTSTSFLYGAFPELLSGQAGEADFKWQQMYGDVIRVRASLGEDRLLISDPKAIYHVYQGTKYQYIKPPGRAELIRPLARDPDDNNHPRNRRAVEPAFAVGEIKTYLPIFFSCAEKMTSKWLDMLNAARDQSMIVDVALWAFKATLDIAGEAILHCHFGILDEAEHPLAEAYSNLFFNTFSAPNSKKARSMGLSLCLIERVPKWIIRLMVNHSPAPRFSYIRNSGAVISQITTQLLKDKANDPIPGKQQKDIMSLLIKAKSSSDPKTHLNDDEVLSLMNGMLFAGHLTSGAILSWLLLELAKAPAVQQKLRAEIRANRALQNRSDLVPLDLDAMPYLNAVLKETLRFHPPSYNSPRIASRDDVLPLSKPIVMRSGKVLHELPIPKGTCIITSIAGYNRNKDVFGADAHTFNPERWLDSDVKRNAKVSLGMYGNLFTFIGGPQSCMGWRFAVCELQALIVEIIDKFELSLTEDWIRIRRESCRVMVPTLEGEVEKGAQLPLRVKTAAR</sequence>
<name>A0A2H3CA30_9AGAR</name>
<evidence type="ECO:0000256" key="1">
    <source>
        <dbReference type="ARBA" id="ARBA00001971"/>
    </source>
</evidence>
<feature type="signal peptide" evidence="14">
    <location>
        <begin position="1"/>
        <end position="18"/>
    </location>
</feature>
<dbReference type="GO" id="GO:0016705">
    <property type="term" value="F:oxidoreductase activity, acting on paired donors, with incorporation or reduction of molecular oxygen"/>
    <property type="evidence" value="ECO:0007669"/>
    <property type="project" value="InterPro"/>
</dbReference>
<dbReference type="InterPro" id="IPR001128">
    <property type="entry name" value="Cyt_P450"/>
</dbReference>
<keyword evidence="6" id="KW-0812">Transmembrane</keyword>
<protein>
    <submittedName>
        <fullName evidence="15">Cytochrome P450</fullName>
    </submittedName>
</protein>
<gene>
    <name evidence="15" type="ORF">ARMSODRAFT_882582</name>
</gene>
<evidence type="ECO:0000256" key="2">
    <source>
        <dbReference type="ARBA" id="ARBA00004370"/>
    </source>
</evidence>
<comment type="cofactor">
    <cofactor evidence="1 13">
        <name>heme</name>
        <dbReference type="ChEBI" id="CHEBI:30413"/>
    </cofactor>
</comment>
<organism evidence="15 16">
    <name type="scientific">Armillaria solidipes</name>
    <dbReference type="NCBI Taxonomy" id="1076256"/>
    <lineage>
        <taxon>Eukaryota</taxon>
        <taxon>Fungi</taxon>
        <taxon>Dikarya</taxon>
        <taxon>Basidiomycota</taxon>
        <taxon>Agaricomycotina</taxon>
        <taxon>Agaricomycetes</taxon>
        <taxon>Agaricomycetidae</taxon>
        <taxon>Agaricales</taxon>
        <taxon>Marasmiineae</taxon>
        <taxon>Physalacriaceae</taxon>
        <taxon>Armillaria</taxon>
    </lineage>
</organism>
<evidence type="ECO:0000313" key="15">
    <source>
        <dbReference type="EMBL" id="PBK72136.1"/>
    </source>
</evidence>
<accession>A0A2H3CA30</accession>
<keyword evidence="10 13" id="KW-0408">Iron</keyword>
<keyword evidence="9" id="KW-0560">Oxidoreductase</keyword>
<keyword evidence="7 13" id="KW-0479">Metal-binding</keyword>
<comment type="pathway">
    <text evidence="3">Secondary metabolite biosynthesis; terpenoid biosynthesis.</text>
</comment>
<evidence type="ECO:0000256" key="10">
    <source>
        <dbReference type="ARBA" id="ARBA00023004"/>
    </source>
</evidence>
<evidence type="ECO:0000256" key="11">
    <source>
        <dbReference type="ARBA" id="ARBA00023033"/>
    </source>
</evidence>
<evidence type="ECO:0000313" key="16">
    <source>
        <dbReference type="Proteomes" id="UP000218334"/>
    </source>
</evidence>
<dbReference type="PRINTS" id="PR00385">
    <property type="entry name" value="P450"/>
</dbReference>
<evidence type="ECO:0000256" key="8">
    <source>
        <dbReference type="ARBA" id="ARBA00022989"/>
    </source>
</evidence>
<keyword evidence="14" id="KW-0732">Signal</keyword>
<dbReference type="SUPFAM" id="SSF48264">
    <property type="entry name" value="Cytochrome P450"/>
    <property type="match status" value="1"/>
</dbReference>
<dbReference type="GO" id="GO:0020037">
    <property type="term" value="F:heme binding"/>
    <property type="evidence" value="ECO:0007669"/>
    <property type="project" value="InterPro"/>
</dbReference>
<dbReference type="Gene3D" id="1.10.630.10">
    <property type="entry name" value="Cytochrome P450"/>
    <property type="match status" value="1"/>
</dbReference>